<dbReference type="GO" id="GO:0050660">
    <property type="term" value="F:flavin adenine dinucleotide binding"/>
    <property type="evidence" value="ECO:0007669"/>
    <property type="project" value="TreeGrafter"/>
</dbReference>
<accession>S5XZN8</accession>
<dbReference type="Gene3D" id="2.40.30.10">
    <property type="entry name" value="Translation factors"/>
    <property type="match status" value="1"/>
</dbReference>
<dbReference type="eggNOG" id="COG1018">
    <property type="taxonomic scope" value="Bacteria"/>
</dbReference>
<evidence type="ECO:0000256" key="7">
    <source>
        <dbReference type="ARBA" id="ARBA00023004"/>
    </source>
</evidence>
<keyword evidence="3" id="KW-0001">2Fe-2S</keyword>
<feature type="domain" description="FAD-binding FR-type" evidence="10">
    <location>
        <begin position="28"/>
        <end position="131"/>
    </location>
</feature>
<dbReference type="Proteomes" id="UP000015480">
    <property type="component" value="Plasmid pAMI4"/>
</dbReference>
<dbReference type="Gene3D" id="3.40.50.80">
    <property type="entry name" value="Nucleotide-binding domain of ferredoxin-NADP reductase (FNR) module"/>
    <property type="match status" value="1"/>
</dbReference>
<keyword evidence="12" id="KW-1185">Reference proteome</keyword>
<name>S5XZN8_PARAH</name>
<dbReference type="Pfam" id="PF00111">
    <property type="entry name" value="Fer2"/>
    <property type="match status" value="1"/>
</dbReference>
<keyword evidence="7" id="KW-0408">Iron</keyword>
<evidence type="ECO:0000259" key="10">
    <source>
        <dbReference type="PROSITE" id="PS51384"/>
    </source>
</evidence>
<keyword evidence="11" id="KW-0614">Plasmid</keyword>
<dbReference type="InterPro" id="IPR017927">
    <property type="entry name" value="FAD-bd_FR_type"/>
</dbReference>
<dbReference type="AlphaFoldDB" id="S5XZN8"/>
<reference evidence="11 12" key="1">
    <citation type="journal article" date="2014" name="BMC Genomics">
        <title>Architecture and functions of a multipartite genome of the methylotrophic bacterium Paracoccus aminophilus JCM 7686, containing primary and secondary chromids.</title>
        <authorList>
            <person name="Dziewit L."/>
            <person name="Czarnecki J."/>
            <person name="Wibberg D."/>
            <person name="Radlinska M."/>
            <person name="Mrozek P."/>
            <person name="Szymczak M."/>
            <person name="Schluter A."/>
            <person name="Puhler A."/>
            <person name="Bartosik D."/>
        </authorList>
    </citation>
    <scope>NUCLEOTIDE SEQUENCE [LARGE SCALE GENOMIC DNA]</scope>
    <source>
        <strain evidence="11">JCM 7686</strain>
        <plasmid evidence="12">Plasmid pAMI4</plasmid>
    </source>
</reference>
<dbReference type="PROSITE" id="PS51384">
    <property type="entry name" value="FAD_FR"/>
    <property type="match status" value="1"/>
</dbReference>
<comment type="cofactor">
    <cofactor evidence="1">
        <name>FAD</name>
        <dbReference type="ChEBI" id="CHEBI:57692"/>
    </cofactor>
</comment>
<keyword evidence="6" id="KW-0560">Oxidoreductase</keyword>
<evidence type="ECO:0000256" key="6">
    <source>
        <dbReference type="ARBA" id="ARBA00023002"/>
    </source>
</evidence>
<dbReference type="InterPro" id="IPR001433">
    <property type="entry name" value="OxRdtase_FAD/NAD-bd"/>
</dbReference>
<dbReference type="InterPro" id="IPR012675">
    <property type="entry name" value="Beta-grasp_dom_sf"/>
</dbReference>
<dbReference type="SUPFAM" id="SSF54292">
    <property type="entry name" value="2Fe-2S ferredoxin-like"/>
    <property type="match status" value="1"/>
</dbReference>
<dbReference type="InterPro" id="IPR050415">
    <property type="entry name" value="MRET"/>
</dbReference>
<dbReference type="SUPFAM" id="SSF63380">
    <property type="entry name" value="Riboflavin synthase domain-like"/>
    <property type="match status" value="1"/>
</dbReference>
<dbReference type="InterPro" id="IPR001041">
    <property type="entry name" value="2Fe-2S_ferredoxin-type"/>
</dbReference>
<sequence>MLIWAGVATIGAVTALSVRYRTYKDYLERKHEFELLDWQTFGARTLLVTLGARGGRALPKWQPGAHLVLEIPSAQGGAVRRAFSLCGGTATSYQLAIACRPEGKLTGPLVRDLKKGLRLTAYAPRNRFFRLSKSRAPLALIGIGTGIAPLLPMARQALAAGRRVSVLYGARDLDSAVLHREFSALAEAEGMGYRLTLSQPAPDWQGARGRIGPEEIAHLVADHPGEICLCGSEPFLQACRATLAALGWQGRLQSEAFATAAPPANRAARISVNGQSFAQGDAPNLLAACEENGVFPFAECRSGQCRSCRVTVVAGEVSTPDGGRTTGAQILACQCRALGDVTLKL</sequence>
<evidence type="ECO:0000256" key="3">
    <source>
        <dbReference type="ARBA" id="ARBA00022714"/>
    </source>
</evidence>
<keyword evidence="8" id="KW-0411">Iron-sulfur</keyword>
<dbReference type="SUPFAM" id="SSF52343">
    <property type="entry name" value="Ferredoxin reductase-like, C-terminal NADP-linked domain"/>
    <property type="match status" value="1"/>
</dbReference>
<dbReference type="PROSITE" id="PS51085">
    <property type="entry name" value="2FE2S_FER_2"/>
    <property type="match status" value="1"/>
</dbReference>
<dbReference type="PANTHER" id="PTHR47354">
    <property type="entry name" value="NADH OXIDOREDUCTASE HCR"/>
    <property type="match status" value="1"/>
</dbReference>
<keyword evidence="2" id="KW-0285">Flavoprotein</keyword>
<dbReference type="Pfam" id="PF00175">
    <property type="entry name" value="NAD_binding_1"/>
    <property type="match status" value="1"/>
</dbReference>
<keyword evidence="5" id="KW-0274">FAD</keyword>
<dbReference type="InterPro" id="IPR017938">
    <property type="entry name" value="Riboflavin_synthase-like_b-brl"/>
</dbReference>
<dbReference type="Gene3D" id="3.10.20.30">
    <property type="match status" value="1"/>
</dbReference>
<dbReference type="GO" id="GO:0051537">
    <property type="term" value="F:2 iron, 2 sulfur cluster binding"/>
    <property type="evidence" value="ECO:0007669"/>
    <property type="project" value="UniProtKB-KW"/>
</dbReference>
<gene>
    <name evidence="11" type="ORF">JCM7686_pAMI4p066</name>
</gene>
<evidence type="ECO:0000256" key="2">
    <source>
        <dbReference type="ARBA" id="ARBA00022630"/>
    </source>
</evidence>
<dbReference type="PATRIC" id="fig|1367847.3.peg.3694"/>
<evidence type="ECO:0000256" key="5">
    <source>
        <dbReference type="ARBA" id="ARBA00022827"/>
    </source>
</evidence>
<protein>
    <submittedName>
        <fullName evidence="11">Flavodoxin reductase</fullName>
    </submittedName>
</protein>
<evidence type="ECO:0000256" key="4">
    <source>
        <dbReference type="ARBA" id="ARBA00022723"/>
    </source>
</evidence>
<organism evidence="11 12">
    <name type="scientific">Paracoccus aminophilus JCM 7686</name>
    <dbReference type="NCBI Taxonomy" id="1367847"/>
    <lineage>
        <taxon>Bacteria</taxon>
        <taxon>Pseudomonadati</taxon>
        <taxon>Pseudomonadota</taxon>
        <taxon>Alphaproteobacteria</taxon>
        <taxon>Rhodobacterales</taxon>
        <taxon>Paracoccaceae</taxon>
        <taxon>Paracoccus</taxon>
    </lineage>
</organism>
<dbReference type="KEGG" id="pami:JCM7686_pAMI4p066"/>
<feature type="domain" description="2Fe-2S ferredoxin-type" evidence="9">
    <location>
        <begin position="266"/>
        <end position="345"/>
    </location>
</feature>
<evidence type="ECO:0000313" key="12">
    <source>
        <dbReference type="Proteomes" id="UP000015480"/>
    </source>
</evidence>
<geneLocation type="plasmid" evidence="11 12">
    <name>pAMI4</name>
</geneLocation>
<dbReference type="GO" id="GO:0046872">
    <property type="term" value="F:metal ion binding"/>
    <property type="evidence" value="ECO:0007669"/>
    <property type="project" value="UniProtKB-KW"/>
</dbReference>
<proteinExistence type="predicted"/>
<evidence type="ECO:0000313" key="11">
    <source>
        <dbReference type="EMBL" id="AGT10757.1"/>
    </source>
</evidence>
<dbReference type="InterPro" id="IPR036010">
    <property type="entry name" value="2Fe-2S_ferredoxin-like_sf"/>
</dbReference>
<dbReference type="GO" id="GO:0016491">
    <property type="term" value="F:oxidoreductase activity"/>
    <property type="evidence" value="ECO:0007669"/>
    <property type="project" value="UniProtKB-KW"/>
</dbReference>
<evidence type="ECO:0000256" key="8">
    <source>
        <dbReference type="ARBA" id="ARBA00023014"/>
    </source>
</evidence>
<dbReference type="OrthoDB" id="9816402at2"/>
<evidence type="ECO:0000259" key="9">
    <source>
        <dbReference type="PROSITE" id="PS51085"/>
    </source>
</evidence>
<dbReference type="PANTHER" id="PTHR47354:SF8">
    <property type="entry name" value="1,2-PHENYLACETYL-COA EPOXIDASE, SUBUNIT E"/>
    <property type="match status" value="1"/>
</dbReference>
<dbReference type="InterPro" id="IPR039261">
    <property type="entry name" value="FNR_nucleotide-bd"/>
</dbReference>
<dbReference type="RefSeq" id="WP_020952242.1">
    <property type="nucleotide sequence ID" value="NC_022049.1"/>
</dbReference>
<dbReference type="EMBL" id="CP006652">
    <property type="protein sequence ID" value="AGT10757.1"/>
    <property type="molecule type" value="Genomic_DNA"/>
</dbReference>
<evidence type="ECO:0000256" key="1">
    <source>
        <dbReference type="ARBA" id="ARBA00001974"/>
    </source>
</evidence>
<dbReference type="CDD" id="cd00207">
    <property type="entry name" value="fer2"/>
    <property type="match status" value="1"/>
</dbReference>
<dbReference type="HOGENOM" id="CLU_003827_17_0_5"/>
<keyword evidence="4" id="KW-0479">Metal-binding</keyword>